<reference evidence="1" key="1">
    <citation type="submission" date="2022-04" db="EMBL/GenBank/DDBJ databases">
        <title>Genome of the entomopathogenic fungus Entomophthora muscae.</title>
        <authorList>
            <person name="Elya C."/>
            <person name="Lovett B.R."/>
            <person name="Lee E."/>
            <person name="Macias A.M."/>
            <person name="Hajek A.E."/>
            <person name="De Bivort B.L."/>
            <person name="Kasson M.T."/>
            <person name="De Fine Licht H.H."/>
            <person name="Stajich J.E."/>
        </authorList>
    </citation>
    <scope>NUCLEOTIDE SEQUENCE</scope>
    <source>
        <strain evidence="1">Berkeley</strain>
    </source>
</reference>
<dbReference type="EMBL" id="QTSX02004331">
    <property type="protein sequence ID" value="KAJ9065679.1"/>
    <property type="molecule type" value="Genomic_DNA"/>
</dbReference>
<dbReference type="Proteomes" id="UP001165960">
    <property type="component" value="Unassembled WGS sequence"/>
</dbReference>
<protein>
    <submittedName>
        <fullName evidence="1">Uncharacterized protein</fullName>
    </submittedName>
</protein>
<comment type="caution">
    <text evidence="1">The sequence shown here is derived from an EMBL/GenBank/DDBJ whole genome shotgun (WGS) entry which is preliminary data.</text>
</comment>
<evidence type="ECO:0000313" key="2">
    <source>
        <dbReference type="Proteomes" id="UP001165960"/>
    </source>
</evidence>
<gene>
    <name evidence="1" type="ORF">DSO57_1017085</name>
</gene>
<accession>A0ACC2STF6</accession>
<name>A0ACC2STF6_9FUNG</name>
<keyword evidence="2" id="KW-1185">Reference proteome</keyword>
<organism evidence="1 2">
    <name type="scientific">Entomophthora muscae</name>
    <dbReference type="NCBI Taxonomy" id="34485"/>
    <lineage>
        <taxon>Eukaryota</taxon>
        <taxon>Fungi</taxon>
        <taxon>Fungi incertae sedis</taxon>
        <taxon>Zoopagomycota</taxon>
        <taxon>Entomophthoromycotina</taxon>
        <taxon>Entomophthoromycetes</taxon>
        <taxon>Entomophthorales</taxon>
        <taxon>Entomophthoraceae</taxon>
        <taxon>Entomophthora</taxon>
    </lineage>
</organism>
<proteinExistence type="predicted"/>
<sequence length="191" mass="22246">MFKNVFQSGYLSIFFSEGSHPLQLWSVQNDKKEGSSVALIKDNTLGATVLEITSRNLAKTFISCPQQHQSLGIKLPHIVFIVKNLKKFCSFEVTLLDDRDILRRFRASNFQSKTNITPEICTMPLRLDEGWNQIRIDLQDFTKRSYGTNFKHVERVQVHASCRIRRIFFSEEMNFTEETLPPEFRLYHPVA</sequence>
<evidence type="ECO:0000313" key="1">
    <source>
        <dbReference type="EMBL" id="KAJ9065679.1"/>
    </source>
</evidence>